<keyword evidence="3" id="KW-1185">Reference proteome</keyword>
<sequence>MEQVWNPRQEQQKDRMVKIANKFGTLDDNNDTEVGEGNTWGNDLKLGENTIGDKQPYEEQPSNIRQKEDETTGEHSELQKIEARTNKQQYRQDENILTDNQKHGIKLLAAATHIQKKEQHRRHIPATITQQVKQKMNKSHQVVHTAIKGEMKNHLRTQWMEE</sequence>
<dbReference type="PaxDb" id="4113-PGSC0003DMT400088710"/>
<evidence type="ECO:0000313" key="2">
    <source>
        <dbReference type="EnsemblPlants" id="PGSC0003DMT400088710"/>
    </source>
</evidence>
<feature type="region of interest" description="Disordered" evidence="1">
    <location>
        <begin position="24"/>
        <end position="89"/>
    </location>
</feature>
<evidence type="ECO:0000313" key="3">
    <source>
        <dbReference type="Proteomes" id="UP000011115"/>
    </source>
</evidence>
<feature type="compositionally biased region" description="Basic and acidic residues" evidence="1">
    <location>
        <begin position="65"/>
        <end position="89"/>
    </location>
</feature>
<protein>
    <submittedName>
        <fullName evidence="2">Uncharacterized protein</fullName>
    </submittedName>
</protein>
<reference evidence="2" key="2">
    <citation type="submission" date="2015-06" db="UniProtKB">
        <authorList>
            <consortium name="EnsemblPlants"/>
        </authorList>
    </citation>
    <scope>IDENTIFICATION</scope>
    <source>
        <strain evidence="2">DM1-3 516 R44</strain>
    </source>
</reference>
<name>M1DGJ7_SOLTU</name>
<dbReference type="EnsemblPlants" id="PGSC0003DMT400088710">
    <property type="protein sequence ID" value="PGSC0003DMT400088710"/>
    <property type="gene ID" value="PGSC0003DMG400038281"/>
</dbReference>
<dbReference type="Gramene" id="PGSC0003DMT400088710">
    <property type="protein sequence ID" value="PGSC0003DMT400088710"/>
    <property type="gene ID" value="PGSC0003DMG400038281"/>
</dbReference>
<proteinExistence type="predicted"/>
<dbReference type="AlphaFoldDB" id="M1DGJ7"/>
<dbReference type="Proteomes" id="UP000011115">
    <property type="component" value="Unassembled WGS sequence"/>
</dbReference>
<evidence type="ECO:0000256" key="1">
    <source>
        <dbReference type="SAM" id="MobiDB-lite"/>
    </source>
</evidence>
<dbReference type="InParanoid" id="M1DGJ7"/>
<reference evidence="3" key="1">
    <citation type="journal article" date="2011" name="Nature">
        <title>Genome sequence and analysis of the tuber crop potato.</title>
        <authorList>
            <consortium name="The Potato Genome Sequencing Consortium"/>
        </authorList>
    </citation>
    <scope>NUCLEOTIDE SEQUENCE [LARGE SCALE GENOMIC DNA]</scope>
    <source>
        <strain evidence="3">cv. DM1-3 516 R44</strain>
    </source>
</reference>
<dbReference type="HOGENOM" id="CLU_1638346_0_0_1"/>
<organism evidence="2 3">
    <name type="scientific">Solanum tuberosum</name>
    <name type="common">Potato</name>
    <dbReference type="NCBI Taxonomy" id="4113"/>
    <lineage>
        <taxon>Eukaryota</taxon>
        <taxon>Viridiplantae</taxon>
        <taxon>Streptophyta</taxon>
        <taxon>Embryophyta</taxon>
        <taxon>Tracheophyta</taxon>
        <taxon>Spermatophyta</taxon>
        <taxon>Magnoliopsida</taxon>
        <taxon>eudicotyledons</taxon>
        <taxon>Gunneridae</taxon>
        <taxon>Pentapetalae</taxon>
        <taxon>asterids</taxon>
        <taxon>lamiids</taxon>
        <taxon>Solanales</taxon>
        <taxon>Solanaceae</taxon>
        <taxon>Solanoideae</taxon>
        <taxon>Solaneae</taxon>
        <taxon>Solanum</taxon>
    </lineage>
</organism>
<accession>M1DGJ7</accession>